<dbReference type="Proteomes" id="UP000663929">
    <property type="component" value="Chromosome"/>
</dbReference>
<dbReference type="GO" id="GO:0016301">
    <property type="term" value="F:kinase activity"/>
    <property type="evidence" value="ECO:0007669"/>
    <property type="project" value="UniProtKB-KW"/>
</dbReference>
<name>A0A8A4TT51_SULCO</name>
<protein>
    <submittedName>
        <fullName evidence="1">SiaB family protein kinase</fullName>
    </submittedName>
</protein>
<keyword evidence="1" id="KW-0418">Kinase</keyword>
<sequence>MFYKGPVPQETLVDMGSFLKSMLYGNPRIKTIFAIFVEMAHNILNHSGEREMIDLAGNDIGVGLIILRELPDHFVLKSCNPLRREAADPLAERLAHLRSMSKDELKRLYVSLRKTGENRTQKGAGLGLVEIAKRPDTQLDFAIQPFNHQFDLFSLTATISKGG</sequence>
<dbReference type="EMBL" id="CP071793">
    <property type="protein sequence ID" value="QTD52673.1"/>
    <property type="molecule type" value="Genomic_DNA"/>
</dbReference>
<keyword evidence="2" id="KW-1185">Reference proteome</keyword>
<gene>
    <name evidence="1" type="ORF">J3U87_09375</name>
</gene>
<dbReference type="InterPro" id="IPR046239">
    <property type="entry name" value="DUF6272"/>
</dbReference>
<dbReference type="Pfam" id="PF19788">
    <property type="entry name" value="DUF6272"/>
    <property type="match status" value="1"/>
</dbReference>
<reference evidence="1" key="1">
    <citation type="submission" date="2021-03" db="EMBL/GenBank/DDBJ databases">
        <title>Acanthopleuribacteraceae sp. M133.</title>
        <authorList>
            <person name="Wang G."/>
        </authorList>
    </citation>
    <scope>NUCLEOTIDE SEQUENCE</scope>
    <source>
        <strain evidence="1">M133</strain>
    </source>
</reference>
<keyword evidence="1" id="KW-0808">Transferase</keyword>
<evidence type="ECO:0000313" key="2">
    <source>
        <dbReference type="Proteomes" id="UP000663929"/>
    </source>
</evidence>
<proteinExistence type="predicted"/>
<accession>A0A8A4TT51</accession>
<evidence type="ECO:0000313" key="1">
    <source>
        <dbReference type="EMBL" id="QTD52673.1"/>
    </source>
</evidence>
<dbReference type="KEGG" id="scor:J3U87_09375"/>
<organism evidence="1 2">
    <name type="scientific">Sulfidibacter corallicola</name>
    <dbReference type="NCBI Taxonomy" id="2818388"/>
    <lineage>
        <taxon>Bacteria</taxon>
        <taxon>Pseudomonadati</taxon>
        <taxon>Acidobacteriota</taxon>
        <taxon>Holophagae</taxon>
        <taxon>Acanthopleuribacterales</taxon>
        <taxon>Acanthopleuribacteraceae</taxon>
        <taxon>Sulfidibacter</taxon>
    </lineage>
</organism>
<dbReference type="NCBIfam" id="NF038262">
    <property type="entry name" value="SiaB_fam_kinase"/>
    <property type="match status" value="1"/>
</dbReference>
<dbReference type="AlphaFoldDB" id="A0A8A4TT51"/>